<evidence type="ECO:0000256" key="4">
    <source>
        <dbReference type="ARBA" id="ARBA00023136"/>
    </source>
</evidence>
<comment type="subcellular location">
    <subcellularLocation>
        <location evidence="1">Membrane</location>
        <topology evidence="1">Multi-pass membrane protein</topology>
    </subcellularLocation>
</comment>
<dbReference type="Gene3D" id="1.20.1720.10">
    <property type="entry name" value="Multidrug resistance protein D"/>
    <property type="match status" value="1"/>
</dbReference>
<dbReference type="PANTHER" id="PTHR23502">
    <property type="entry name" value="MAJOR FACILITATOR SUPERFAMILY"/>
    <property type="match status" value="1"/>
</dbReference>
<feature type="transmembrane region" description="Helical" evidence="5">
    <location>
        <begin position="211"/>
        <end position="230"/>
    </location>
</feature>
<dbReference type="Proteomes" id="UP000054166">
    <property type="component" value="Unassembled WGS sequence"/>
</dbReference>
<reference evidence="7 8" key="1">
    <citation type="submission" date="2014-04" db="EMBL/GenBank/DDBJ databases">
        <authorList>
            <consortium name="DOE Joint Genome Institute"/>
            <person name="Kuo A."/>
            <person name="Tarkka M."/>
            <person name="Buscot F."/>
            <person name="Kohler A."/>
            <person name="Nagy L.G."/>
            <person name="Floudas D."/>
            <person name="Copeland A."/>
            <person name="Barry K.W."/>
            <person name="Cichocki N."/>
            <person name="Veneault-Fourrey C."/>
            <person name="LaButti K."/>
            <person name="Lindquist E.A."/>
            <person name="Lipzen A."/>
            <person name="Lundell T."/>
            <person name="Morin E."/>
            <person name="Murat C."/>
            <person name="Sun H."/>
            <person name="Tunlid A."/>
            <person name="Henrissat B."/>
            <person name="Grigoriev I.V."/>
            <person name="Hibbett D.S."/>
            <person name="Martin F."/>
            <person name="Nordberg H.P."/>
            <person name="Cantor M.N."/>
            <person name="Hua S.X."/>
        </authorList>
    </citation>
    <scope>NUCLEOTIDE SEQUENCE [LARGE SCALE GENOMIC DNA]</scope>
    <source>
        <strain evidence="7 8">F 1598</strain>
    </source>
</reference>
<feature type="domain" description="Major facilitator superfamily (MFS) profile" evidence="6">
    <location>
        <begin position="56"/>
        <end position="478"/>
    </location>
</feature>
<dbReference type="STRING" id="765440.A0A0C3BME0"/>
<dbReference type="InterPro" id="IPR011701">
    <property type="entry name" value="MFS"/>
</dbReference>
<feature type="transmembrane region" description="Helical" evidence="5">
    <location>
        <begin position="154"/>
        <end position="172"/>
    </location>
</feature>
<dbReference type="InterPro" id="IPR036259">
    <property type="entry name" value="MFS_trans_sf"/>
</dbReference>
<evidence type="ECO:0000256" key="2">
    <source>
        <dbReference type="ARBA" id="ARBA00022692"/>
    </source>
</evidence>
<gene>
    <name evidence="7" type="ORF">PILCRDRAFT_75381</name>
</gene>
<feature type="transmembrane region" description="Helical" evidence="5">
    <location>
        <begin position="184"/>
        <end position="205"/>
    </location>
</feature>
<feature type="transmembrane region" description="Helical" evidence="5">
    <location>
        <begin position="411"/>
        <end position="431"/>
    </location>
</feature>
<dbReference type="GO" id="GO:0005886">
    <property type="term" value="C:plasma membrane"/>
    <property type="evidence" value="ECO:0007669"/>
    <property type="project" value="TreeGrafter"/>
</dbReference>
<proteinExistence type="predicted"/>
<dbReference type="OrthoDB" id="2585655at2759"/>
<evidence type="ECO:0000313" key="7">
    <source>
        <dbReference type="EMBL" id="KIM78482.1"/>
    </source>
</evidence>
<dbReference type="InParanoid" id="A0A0C3BME0"/>
<feature type="transmembrane region" description="Helical" evidence="5">
    <location>
        <begin position="380"/>
        <end position="399"/>
    </location>
</feature>
<evidence type="ECO:0000256" key="1">
    <source>
        <dbReference type="ARBA" id="ARBA00004141"/>
    </source>
</evidence>
<dbReference type="GO" id="GO:0022857">
    <property type="term" value="F:transmembrane transporter activity"/>
    <property type="evidence" value="ECO:0007669"/>
    <property type="project" value="InterPro"/>
</dbReference>
<dbReference type="EMBL" id="KN833016">
    <property type="protein sequence ID" value="KIM78482.1"/>
    <property type="molecule type" value="Genomic_DNA"/>
</dbReference>
<evidence type="ECO:0000256" key="3">
    <source>
        <dbReference type="ARBA" id="ARBA00022989"/>
    </source>
</evidence>
<feature type="transmembrane region" description="Helical" evidence="5">
    <location>
        <begin position="125"/>
        <end position="148"/>
    </location>
</feature>
<dbReference type="AlphaFoldDB" id="A0A0C3BME0"/>
<dbReference type="HOGENOM" id="CLU_008455_8_5_1"/>
<keyword evidence="2 5" id="KW-0812">Transmembrane</keyword>
<dbReference type="SUPFAM" id="SSF103473">
    <property type="entry name" value="MFS general substrate transporter"/>
    <property type="match status" value="1"/>
</dbReference>
<dbReference type="PANTHER" id="PTHR23502:SF5">
    <property type="entry name" value="QUINIDINE RESISTANCE PROTEIN 3"/>
    <property type="match status" value="1"/>
</dbReference>
<dbReference type="PROSITE" id="PS50850">
    <property type="entry name" value="MFS"/>
    <property type="match status" value="1"/>
</dbReference>
<evidence type="ECO:0000259" key="6">
    <source>
        <dbReference type="PROSITE" id="PS50850"/>
    </source>
</evidence>
<feature type="transmembrane region" description="Helical" evidence="5">
    <location>
        <begin position="437"/>
        <end position="456"/>
    </location>
</feature>
<evidence type="ECO:0000256" key="5">
    <source>
        <dbReference type="SAM" id="Phobius"/>
    </source>
</evidence>
<feature type="transmembrane region" description="Helical" evidence="5">
    <location>
        <begin position="55"/>
        <end position="73"/>
    </location>
</feature>
<protein>
    <recommendedName>
        <fullName evidence="6">Major facilitator superfamily (MFS) profile domain-containing protein</fullName>
    </recommendedName>
</protein>
<keyword evidence="3 5" id="KW-1133">Transmembrane helix</keyword>
<feature type="transmembrane region" description="Helical" evidence="5">
    <location>
        <begin position="93"/>
        <end position="113"/>
    </location>
</feature>
<keyword evidence="8" id="KW-1185">Reference proteome</keyword>
<sequence>MGITADVPGADRLEKEDDLEKQTVLEQVPANEELDIEHAIVQDDPRDWSNHRKTVILFIVSAASLIGGLATNIQNPANQDIEQKLHASPSEISWSLSLFILVQGNFPLVWAAVSEIKGRKIVYLVAYGIFVVGSIIVATAQSIGLVIGMRGLQAAGSSAVFAIGAATLADIYDPAVRGSKFGVYYASPLLGPSLAPLVAGILTQAFGWRAVFWFLAIAASINFFFFLFLLKDTFRRQRSLVFQTILKRRMRTRNVSTRSNNINDTPTTNAPEVFAEITLSLTDVNPFPPYFRVLQRWNNIAILIPSGENGFDITYSCSRTMSDKYHYDALKTGLVLLAFGIGSIGGSILGGRWSDHILSQLKSKNGGKSCPEMRLESTKLAMWFLPPSVIGYGWVYANVGRSSTAVATNSSFRGIGGFVAAEIAVPLQNAIGDGGLYTIWAGVMIFTELMILLVLYKGGKWRERGEEREARKTSETTV</sequence>
<reference evidence="8" key="2">
    <citation type="submission" date="2015-01" db="EMBL/GenBank/DDBJ databases">
        <title>Evolutionary Origins and Diversification of the Mycorrhizal Mutualists.</title>
        <authorList>
            <consortium name="DOE Joint Genome Institute"/>
            <consortium name="Mycorrhizal Genomics Consortium"/>
            <person name="Kohler A."/>
            <person name="Kuo A."/>
            <person name="Nagy L.G."/>
            <person name="Floudas D."/>
            <person name="Copeland A."/>
            <person name="Barry K.W."/>
            <person name="Cichocki N."/>
            <person name="Veneault-Fourrey C."/>
            <person name="LaButti K."/>
            <person name="Lindquist E.A."/>
            <person name="Lipzen A."/>
            <person name="Lundell T."/>
            <person name="Morin E."/>
            <person name="Murat C."/>
            <person name="Riley R."/>
            <person name="Ohm R."/>
            <person name="Sun H."/>
            <person name="Tunlid A."/>
            <person name="Henrissat B."/>
            <person name="Grigoriev I.V."/>
            <person name="Hibbett D.S."/>
            <person name="Martin F."/>
        </authorList>
    </citation>
    <scope>NUCLEOTIDE SEQUENCE [LARGE SCALE GENOMIC DNA]</scope>
    <source>
        <strain evidence="8">F 1598</strain>
    </source>
</reference>
<accession>A0A0C3BME0</accession>
<keyword evidence="4 5" id="KW-0472">Membrane</keyword>
<evidence type="ECO:0000313" key="8">
    <source>
        <dbReference type="Proteomes" id="UP000054166"/>
    </source>
</evidence>
<name>A0A0C3BME0_PILCF</name>
<dbReference type="InterPro" id="IPR020846">
    <property type="entry name" value="MFS_dom"/>
</dbReference>
<dbReference type="Pfam" id="PF07690">
    <property type="entry name" value="MFS_1"/>
    <property type="match status" value="1"/>
</dbReference>
<feature type="transmembrane region" description="Helical" evidence="5">
    <location>
        <begin position="329"/>
        <end position="349"/>
    </location>
</feature>
<organism evidence="7 8">
    <name type="scientific">Piloderma croceum (strain F 1598)</name>
    <dbReference type="NCBI Taxonomy" id="765440"/>
    <lineage>
        <taxon>Eukaryota</taxon>
        <taxon>Fungi</taxon>
        <taxon>Dikarya</taxon>
        <taxon>Basidiomycota</taxon>
        <taxon>Agaricomycotina</taxon>
        <taxon>Agaricomycetes</taxon>
        <taxon>Agaricomycetidae</taxon>
        <taxon>Atheliales</taxon>
        <taxon>Atheliaceae</taxon>
        <taxon>Piloderma</taxon>
    </lineage>
</organism>